<feature type="region of interest" description="Disordered" evidence="1">
    <location>
        <begin position="98"/>
        <end position="122"/>
    </location>
</feature>
<dbReference type="EMBL" id="AP024355">
    <property type="protein sequence ID" value="BCR04709.1"/>
    <property type="molecule type" value="Genomic_DNA"/>
</dbReference>
<protein>
    <submittedName>
        <fullName evidence="2">Uncharacterized protein</fullName>
    </submittedName>
</protein>
<reference evidence="2 3" key="1">
    <citation type="journal article" date="2016" name="C (Basel)">
        <title>Selective Growth of and Electricity Production by Marine Exoelectrogenic Bacteria in Self-Aggregated Hydrogel of Microbially Reduced Graphene Oxide.</title>
        <authorList>
            <person name="Yoshida N."/>
            <person name="Goto Y."/>
            <person name="Miyata Y."/>
        </authorList>
    </citation>
    <scope>NUCLEOTIDE SEQUENCE [LARGE SCALE GENOMIC DNA]</scope>
    <source>
        <strain evidence="2 3">NIT-T3</strain>
    </source>
</reference>
<keyword evidence="3" id="KW-1185">Reference proteome</keyword>
<sequence length="122" mass="13003">MPEAAAGTVMELPVTMKITVMAPVMALQFVEMAVESAEVPAVMPVEVVMSPSVMAKMPVEMPLAPVAIPRVPAPVTPGEPKQRQGISSKIPRIEHLRGVDIPEAKANLAGGDRRRQQQNSAD</sequence>
<name>A0ABM8HRY9_9BACT</name>
<accession>A0ABM8HRY9</accession>
<proteinExistence type="predicted"/>
<evidence type="ECO:0000313" key="2">
    <source>
        <dbReference type="EMBL" id="BCR04709.1"/>
    </source>
</evidence>
<gene>
    <name evidence="2" type="ORF">DESUT3_17780</name>
</gene>
<evidence type="ECO:0000313" key="3">
    <source>
        <dbReference type="Proteomes" id="UP001319827"/>
    </source>
</evidence>
<dbReference type="Proteomes" id="UP001319827">
    <property type="component" value="Chromosome"/>
</dbReference>
<organism evidence="2 3">
    <name type="scientific">Desulfuromonas versatilis</name>
    <dbReference type="NCBI Taxonomy" id="2802975"/>
    <lineage>
        <taxon>Bacteria</taxon>
        <taxon>Pseudomonadati</taxon>
        <taxon>Thermodesulfobacteriota</taxon>
        <taxon>Desulfuromonadia</taxon>
        <taxon>Desulfuromonadales</taxon>
        <taxon>Desulfuromonadaceae</taxon>
        <taxon>Desulfuromonas</taxon>
    </lineage>
</organism>
<reference evidence="2 3" key="2">
    <citation type="journal article" date="2021" name="Int. J. Syst. Evol. Microbiol.">
        <title>Isolation and Polyphasic Characterization of Desulfuromonas versatilis sp. Nov., an Electrogenic Bacteria Capable of Versatile Metabolism Isolated from a Graphene Oxide-Reducing Enrichment Culture.</title>
        <authorList>
            <person name="Xie L."/>
            <person name="Yoshida N."/>
            <person name="Ishii S."/>
            <person name="Meng L."/>
        </authorList>
    </citation>
    <scope>NUCLEOTIDE SEQUENCE [LARGE SCALE GENOMIC DNA]</scope>
    <source>
        <strain evidence="2 3">NIT-T3</strain>
    </source>
</reference>
<evidence type="ECO:0000256" key="1">
    <source>
        <dbReference type="SAM" id="MobiDB-lite"/>
    </source>
</evidence>